<dbReference type="Pfam" id="PF03413">
    <property type="entry name" value="PepSY"/>
    <property type="match status" value="1"/>
</dbReference>
<dbReference type="AlphaFoldDB" id="A0AAX2H326"/>
<gene>
    <name evidence="2" type="ORF">PLUA15_160251</name>
</gene>
<reference evidence="2 3" key="1">
    <citation type="submission" date="2017-08" db="EMBL/GenBank/DDBJ databases">
        <authorList>
            <person name="Chaillou S."/>
        </authorList>
    </citation>
    <scope>NUCLEOTIDE SEQUENCE [LARGE SCALE GENOMIC DNA]</scope>
    <source>
        <strain evidence="2 3">MFPA15A1205</strain>
    </source>
</reference>
<sequence>MFNLAPLKQLTQEELNMKALSVLFATAALTLTAGLAQADVRPDHIPELLKKGEITSFETLNAKALDQHKGATILDTELDDSYGKLVYEVEVRDAQGLKWDVELDAKTGDVLKNKQDT</sequence>
<feature type="domain" description="PepSY" evidence="1">
    <location>
        <begin position="57"/>
        <end position="112"/>
    </location>
</feature>
<protein>
    <recommendedName>
        <fullName evidence="1">PepSY domain-containing protein</fullName>
    </recommendedName>
</protein>
<organism evidence="2 3">
    <name type="scientific">Pseudomonas lundensis</name>
    <dbReference type="NCBI Taxonomy" id="86185"/>
    <lineage>
        <taxon>Bacteria</taxon>
        <taxon>Pseudomonadati</taxon>
        <taxon>Pseudomonadota</taxon>
        <taxon>Gammaproteobacteria</taxon>
        <taxon>Pseudomonadales</taxon>
        <taxon>Pseudomonadaceae</taxon>
        <taxon>Pseudomonas</taxon>
    </lineage>
</organism>
<evidence type="ECO:0000313" key="2">
    <source>
        <dbReference type="EMBL" id="SOB50208.1"/>
    </source>
</evidence>
<dbReference type="EMBL" id="OBKZ01000008">
    <property type="protein sequence ID" value="SOB50208.1"/>
    <property type="molecule type" value="Genomic_DNA"/>
</dbReference>
<comment type="caution">
    <text evidence="2">The sequence shown here is derived from an EMBL/GenBank/DDBJ whole genome shotgun (WGS) entry which is preliminary data.</text>
</comment>
<evidence type="ECO:0000259" key="1">
    <source>
        <dbReference type="Pfam" id="PF03413"/>
    </source>
</evidence>
<dbReference type="Proteomes" id="UP000219564">
    <property type="component" value="Unassembled WGS sequence"/>
</dbReference>
<accession>A0AAX2H326</accession>
<evidence type="ECO:0000313" key="3">
    <source>
        <dbReference type="Proteomes" id="UP000219564"/>
    </source>
</evidence>
<name>A0AAX2H326_9PSED</name>
<proteinExistence type="predicted"/>
<dbReference type="Gene3D" id="3.10.450.40">
    <property type="match status" value="1"/>
</dbReference>
<dbReference type="InterPro" id="IPR025711">
    <property type="entry name" value="PepSY"/>
</dbReference>